<dbReference type="Pfam" id="PF13910">
    <property type="entry name" value="DUF4209"/>
    <property type="match status" value="1"/>
</dbReference>
<reference evidence="2" key="2">
    <citation type="submission" date="2023-04" db="EMBL/GenBank/DDBJ databases">
        <authorList>
            <person name="Bu L."/>
            <person name="Lu L."/>
            <person name="Laidemitt M.R."/>
            <person name="Zhang S.M."/>
            <person name="Mutuku M."/>
            <person name="Mkoji G."/>
            <person name="Steinauer M."/>
            <person name="Loker E.S."/>
        </authorList>
    </citation>
    <scope>NUCLEOTIDE SEQUENCE</scope>
    <source>
        <strain evidence="2">KasaAsao</strain>
        <tissue evidence="2">Whole Snail</tissue>
    </source>
</reference>
<dbReference type="PANTHER" id="PTHR31701:SF2">
    <property type="entry name" value="ENDOPLASMIC RETICULUM MEMBRANE-ASSOCIATED RNA DEGRADATION PROTEIN"/>
    <property type="match status" value="1"/>
</dbReference>
<name>A0AAD8B4B7_BIOPF</name>
<protein>
    <submittedName>
        <fullName evidence="2">Endoplasmic reticulum membrane-associated RNA degradation protein-like isoform X1</fullName>
    </submittedName>
</protein>
<gene>
    <name evidence="2" type="ORF">Bpfe_023388</name>
</gene>
<dbReference type="AlphaFoldDB" id="A0AAD8B4B7"/>
<sequence>MSFNSDNNEIEIVASLLKQFNNNSQSFLSEGVKRLICHVHHHDVGISDDAYSKHSDDITVSNSSLTSTPPIQPFIASPYFEHECSLIECDSEESKLLFNLNLLLGLQDNLIKSKTAFIICKNGYIHFRPPHTNENITLRSSPRSTSQIKDESNIDISLHYKNSIQCMTQAFRFSEVVLEHFDTTLFTVKFSRFLDWTKNVKLFQECFELLSHHDGADDLLALLMLCGGLEKALGNLYLTKGTKCPAMLKDLLATTELRDILGDSVIAVLHVVMGPPVSMNLRNVAWHGFLSVNELPRRYIYFLLLLTVSIGKHLSERHFSTDVVENRLHVSLSACDDIALHLKVELTDVHLHQIEELIESSWIVTKGNKEIIKSGFTYYSLKNYSWSALCLLPQLECTLRRLFVVVNKCPERLLTAEATSLYTTFEEILDLYLPDSSLNALIQVCGESFMDLLHDLLIYPKGPRARDKLSHGEADYLTVQQSLCCIVISCLFYLALKFTPHDMACPVDGYKSIFHPVSILKHKIIELSSLATGIYTELCQCSGTKPCKHSELIQASLKRFVQSESLSSLSSRLPDWNILLEMSVIPFENSDGRIQFVLNLLNHNTLHRWHPSKSTPATGSTKKVSESEVVNLCSRVLQVTEASLRQIRSTLQLRLRQLQDKQLRSRQRDNLDSLKAFLPCMSLMSNYVLILSTWIVCHLNSYDSLDDSAQKLLQRFLKNCLQTCENLRTYTSAENCKWSVSGEIILKEINLAELFTEQSIFGRDNLCK</sequence>
<dbReference type="EMBL" id="JASAOG010000154">
    <property type="protein sequence ID" value="KAK0047257.1"/>
    <property type="molecule type" value="Genomic_DNA"/>
</dbReference>
<evidence type="ECO:0000259" key="1">
    <source>
        <dbReference type="Pfam" id="PF13910"/>
    </source>
</evidence>
<keyword evidence="3" id="KW-1185">Reference proteome</keyword>
<dbReference type="InterPro" id="IPR039635">
    <property type="entry name" value="ERMARD"/>
</dbReference>
<feature type="domain" description="DUF4209" evidence="1">
    <location>
        <begin position="230"/>
        <end position="310"/>
    </location>
</feature>
<evidence type="ECO:0000313" key="3">
    <source>
        <dbReference type="Proteomes" id="UP001233172"/>
    </source>
</evidence>
<dbReference type="InterPro" id="IPR025209">
    <property type="entry name" value="DUF4209"/>
</dbReference>
<proteinExistence type="predicted"/>
<accession>A0AAD8B4B7</accession>
<evidence type="ECO:0000313" key="2">
    <source>
        <dbReference type="EMBL" id="KAK0047257.1"/>
    </source>
</evidence>
<reference evidence="2" key="1">
    <citation type="journal article" date="2023" name="PLoS Negl. Trop. Dis.">
        <title>A genome sequence for Biomphalaria pfeifferi, the major vector snail for the human-infecting parasite Schistosoma mansoni.</title>
        <authorList>
            <person name="Bu L."/>
            <person name="Lu L."/>
            <person name="Laidemitt M.R."/>
            <person name="Zhang S.M."/>
            <person name="Mutuku M."/>
            <person name="Mkoji G."/>
            <person name="Steinauer M."/>
            <person name="Loker E.S."/>
        </authorList>
    </citation>
    <scope>NUCLEOTIDE SEQUENCE</scope>
    <source>
        <strain evidence="2">KasaAsao</strain>
    </source>
</reference>
<comment type="caution">
    <text evidence="2">The sequence shown here is derived from an EMBL/GenBank/DDBJ whole genome shotgun (WGS) entry which is preliminary data.</text>
</comment>
<dbReference type="PANTHER" id="PTHR31701">
    <property type="entry name" value="ENDOPLASMIC RETICULUM MEMBRANE-ASSOCIATED RNA DEGRADATION PROTEIN"/>
    <property type="match status" value="1"/>
</dbReference>
<dbReference type="Proteomes" id="UP001233172">
    <property type="component" value="Unassembled WGS sequence"/>
</dbReference>
<organism evidence="2 3">
    <name type="scientific">Biomphalaria pfeifferi</name>
    <name type="common">Bloodfluke planorb</name>
    <name type="synonym">Freshwater snail</name>
    <dbReference type="NCBI Taxonomy" id="112525"/>
    <lineage>
        <taxon>Eukaryota</taxon>
        <taxon>Metazoa</taxon>
        <taxon>Spiralia</taxon>
        <taxon>Lophotrochozoa</taxon>
        <taxon>Mollusca</taxon>
        <taxon>Gastropoda</taxon>
        <taxon>Heterobranchia</taxon>
        <taxon>Euthyneura</taxon>
        <taxon>Panpulmonata</taxon>
        <taxon>Hygrophila</taxon>
        <taxon>Lymnaeoidea</taxon>
        <taxon>Planorbidae</taxon>
        <taxon>Biomphalaria</taxon>
    </lineage>
</organism>